<keyword evidence="4 10" id="KW-0812">Transmembrane</keyword>
<protein>
    <submittedName>
        <fullName evidence="11">Odorant receptor 24</fullName>
    </submittedName>
</protein>
<keyword evidence="7 10" id="KW-0472">Membrane</keyword>
<reference evidence="11" key="1">
    <citation type="journal article" date="2020" name="Front. Physiol.">
        <title>Identification and Expression Profile of Olfactory Receptor Genes Based on Apriona germari (Hope) Antennal Transcriptome.</title>
        <authorList>
            <person name="Qian J.L."/>
            <person name="Mang D.Z."/>
            <person name="Lv G.C."/>
            <person name="Ye J."/>
            <person name="Li Z.Q."/>
            <person name="Chu B."/>
            <person name="Sun L."/>
            <person name="Liu Y.J."/>
            <person name="Zhang L.W."/>
        </authorList>
    </citation>
    <scope>NUCLEOTIDE SEQUENCE</scope>
    <source>
        <tissue evidence="11">Antenna</tissue>
    </source>
</reference>
<dbReference type="GO" id="GO:0005549">
    <property type="term" value="F:odorant binding"/>
    <property type="evidence" value="ECO:0007669"/>
    <property type="project" value="InterPro"/>
</dbReference>
<dbReference type="InterPro" id="IPR004117">
    <property type="entry name" value="7tm6_olfct_rcpt"/>
</dbReference>
<keyword evidence="2" id="KW-1003">Cell membrane</keyword>
<evidence type="ECO:0000256" key="9">
    <source>
        <dbReference type="ARBA" id="ARBA00023224"/>
    </source>
</evidence>
<dbReference type="GO" id="GO:0007165">
    <property type="term" value="P:signal transduction"/>
    <property type="evidence" value="ECO:0007669"/>
    <property type="project" value="UniProtKB-KW"/>
</dbReference>
<proteinExistence type="evidence at transcript level"/>
<dbReference type="AlphaFoldDB" id="A0A7G7WNC2"/>
<evidence type="ECO:0000256" key="7">
    <source>
        <dbReference type="ARBA" id="ARBA00023136"/>
    </source>
</evidence>
<keyword evidence="5" id="KW-0552">Olfaction</keyword>
<evidence type="ECO:0000256" key="5">
    <source>
        <dbReference type="ARBA" id="ARBA00022725"/>
    </source>
</evidence>
<comment type="subcellular location">
    <subcellularLocation>
        <location evidence="1">Cell membrane</location>
        <topology evidence="1">Multi-pass membrane protein</topology>
    </subcellularLocation>
</comment>
<dbReference type="Pfam" id="PF02949">
    <property type="entry name" value="7tm_6"/>
    <property type="match status" value="1"/>
</dbReference>
<evidence type="ECO:0000313" key="11">
    <source>
        <dbReference type="EMBL" id="QNH68048.1"/>
    </source>
</evidence>
<keyword evidence="6 10" id="KW-1133">Transmembrane helix</keyword>
<accession>A0A7G7WNC2</accession>
<dbReference type="EMBL" id="MT598239">
    <property type="protein sequence ID" value="QNH68048.1"/>
    <property type="molecule type" value="mRNA"/>
</dbReference>
<evidence type="ECO:0000256" key="6">
    <source>
        <dbReference type="ARBA" id="ARBA00022989"/>
    </source>
</evidence>
<dbReference type="PANTHER" id="PTHR21137">
    <property type="entry name" value="ODORANT RECEPTOR"/>
    <property type="match status" value="1"/>
</dbReference>
<evidence type="ECO:0000256" key="3">
    <source>
        <dbReference type="ARBA" id="ARBA00022606"/>
    </source>
</evidence>
<dbReference type="GO" id="GO:0004984">
    <property type="term" value="F:olfactory receptor activity"/>
    <property type="evidence" value="ECO:0007669"/>
    <property type="project" value="InterPro"/>
</dbReference>
<organism evidence="11">
    <name type="scientific">Apriona germarii</name>
    <name type="common">Mulberry longhorn beetle</name>
    <name type="synonym">Lamia germarii</name>
    <dbReference type="NCBI Taxonomy" id="157307"/>
    <lineage>
        <taxon>Eukaryota</taxon>
        <taxon>Metazoa</taxon>
        <taxon>Ecdysozoa</taxon>
        <taxon>Arthropoda</taxon>
        <taxon>Hexapoda</taxon>
        <taxon>Insecta</taxon>
        <taxon>Pterygota</taxon>
        <taxon>Neoptera</taxon>
        <taxon>Endopterygota</taxon>
        <taxon>Coleoptera</taxon>
        <taxon>Polyphaga</taxon>
        <taxon>Cucujiformia</taxon>
        <taxon>Chrysomeloidea</taxon>
        <taxon>Cerambycidae</taxon>
        <taxon>Lamiinae</taxon>
        <taxon>Batocerini</taxon>
        <taxon>Apriona</taxon>
    </lineage>
</organism>
<sequence length="131" mass="15010">MLEFILLSAQIALIVFEGSTTQFLDIVAICIMHVILLLAQMLLFYWHADEIRHESVAISEALYETDWYEYNTSIKRTIHIMMARAQRPLSLTVGPFGDMSLTTALKILKGVYTYITFLQHSYGNKFGAKDK</sequence>
<reference evidence="11" key="2">
    <citation type="submission" date="2020-06" db="EMBL/GenBank/DDBJ databases">
        <authorList>
            <person name="Qian J."/>
        </authorList>
    </citation>
    <scope>NUCLEOTIDE SEQUENCE</scope>
    <source>
        <tissue evidence="11">Antenna</tissue>
    </source>
</reference>
<evidence type="ECO:0000256" key="8">
    <source>
        <dbReference type="ARBA" id="ARBA00023170"/>
    </source>
</evidence>
<dbReference type="PANTHER" id="PTHR21137:SF3">
    <property type="entry name" value="ODORANT RECEPTOR 30A-RELATED"/>
    <property type="match status" value="1"/>
</dbReference>
<evidence type="ECO:0000256" key="2">
    <source>
        <dbReference type="ARBA" id="ARBA00022475"/>
    </source>
</evidence>
<keyword evidence="8 11" id="KW-0675">Receptor</keyword>
<evidence type="ECO:0000256" key="4">
    <source>
        <dbReference type="ARBA" id="ARBA00022692"/>
    </source>
</evidence>
<evidence type="ECO:0000256" key="1">
    <source>
        <dbReference type="ARBA" id="ARBA00004651"/>
    </source>
</evidence>
<name>A0A7G7WNC2_APRGE</name>
<feature type="transmembrane region" description="Helical" evidence="10">
    <location>
        <begin position="26"/>
        <end position="46"/>
    </location>
</feature>
<evidence type="ECO:0000256" key="10">
    <source>
        <dbReference type="SAM" id="Phobius"/>
    </source>
</evidence>
<keyword evidence="9" id="KW-0807">Transducer</keyword>
<dbReference type="GO" id="GO:0005886">
    <property type="term" value="C:plasma membrane"/>
    <property type="evidence" value="ECO:0007669"/>
    <property type="project" value="UniProtKB-SubCell"/>
</dbReference>
<keyword evidence="3" id="KW-0716">Sensory transduction</keyword>